<protein>
    <recommendedName>
        <fullName evidence="2">Myb/SANT-like DNA-binding domain-containing protein</fullName>
    </recommendedName>
</protein>
<feature type="domain" description="Myb/SANT-like DNA-binding" evidence="2">
    <location>
        <begin position="111"/>
        <end position="194"/>
    </location>
</feature>
<reference evidence="3 4" key="1">
    <citation type="submission" date="2019-04" db="EMBL/GenBank/DDBJ databases">
        <title>Chromosome genome assembly for Takifugu flavidus.</title>
        <authorList>
            <person name="Xiao S."/>
        </authorList>
    </citation>
    <scope>NUCLEOTIDE SEQUENCE [LARGE SCALE GENOMIC DNA]</scope>
    <source>
        <strain evidence="3">HTHZ2018</strain>
        <tissue evidence="3">Muscle</tissue>
    </source>
</reference>
<dbReference type="Gene3D" id="1.10.10.60">
    <property type="entry name" value="Homeodomain-like"/>
    <property type="match status" value="1"/>
</dbReference>
<evidence type="ECO:0000259" key="2">
    <source>
        <dbReference type="Pfam" id="PF13837"/>
    </source>
</evidence>
<dbReference type="InterPro" id="IPR044822">
    <property type="entry name" value="Myb_DNA-bind_4"/>
</dbReference>
<dbReference type="Pfam" id="PF13837">
    <property type="entry name" value="Myb_DNA-bind_4"/>
    <property type="match status" value="1"/>
</dbReference>
<evidence type="ECO:0000313" key="4">
    <source>
        <dbReference type="Proteomes" id="UP000324091"/>
    </source>
</evidence>
<proteinExistence type="predicted"/>
<feature type="compositionally biased region" description="Polar residues" evidence="1">
    <location>
        <begin position="204"/>
        <end position="220"/>
    </location>
</feature>
<dbReference type="AlphaFoldDB" id="A0A5C6NS30"/>
<name>A0A5C6NS30_9TELE</name>
<sequence length="464" mass="49940">MEENLQVAIKHVKSEAADESSSALVLGSQDSPAPCGDTACGGGGGGGGGGGDQTAEELQTVTTSTPVLLYPVSTERYFTTSGDEKTYLKIAPASAVTSAHAEMVLPSGPDFSSKVVLCLIEAVGRRWGLYKTRERSQLFQSVQEELASKGYMLPVEKIRRKWNNLIVTYKRVKDRSRETGHTKTSWEFFDLMDATLSDTVGSQNLNVKKNKSGTSVSSLSGPLVKKPPTPQSPSFVRHNGDFTSVGVLQTGGQGTCGGLAVSTTAAVVSVNSTKPSEIKPLVVLSGDVTTTIHPATIVQSPSLISEPSFTDSVSTLLSLSSNPDLNTSRYVGRKIPSFSSGVIPFHLSNTLNSSSISSSFPTTCSSLSTTFSTSPSTTVASGEIQKQNEWQSNAMLLQEIIQRHEEEAYVDRVARRRTEAREKRRERREVRMAESLGRIATALELLSSKQDTIIALLQRLADRK</sequence>
<dbReference type="EMBL" id="RHFK02000010">
    <property type="protein sequence ID" value="TWW69568.1"/>
    <property type="molecule type" value="Genomic_DNA"/>
</dbReference>
<gene>
    <name evidence="3" type="ORF">D4764_18G0003740</name>
</gene>
<keyword evidence="4" id="KW-1185">Reference proteome</keyword>
<evidence type="ECO:0000313" key="3">
    <source>
        <dbReference type="EMBL" id="TWW69568.1"/>
    </source>
</evidence>
<accession>A0A5C6NS30</accession>
<feature type="compositionally biased region" description="Gly residues" evidence="1">
    <location>
        <begin position="39"/>
        <end position="52"/>
    </location>
</feature>
<feature type="region of interest" description="Disordered" evidence="1">
    <location>
        <begin position="204"/>
        <end position="238"/>
    </location>
</feature>
<evidence type="ECO:0000256" key="1">
    <source>
        <dbReference type="SAM" id="MobiDB-lite"/>
    </source>
</evidence>
<organism evidence="3 4">
    <name type="scientific">Takifugu flavidus</name>
    <name type="common">sansaifugu</name>
    <dbReference type="NCBI Taxonomy" id="433684"/>
    <lineage>
        <taxon>Eukaryota</taxon>
        <taxon>Metazoa</taxon>
        <taxon>Chordata</taxon>
        <taxon>Craniata</taxon>
        <taxon>Vertebrata</taxon>
        <taxon>Euteleostomi</taxon>
        <taxon>Actinopterygii</taxon>
        <taxon>Neopterygii</taxon>
        <taxon>Teleostei</taxon>
        <taxon>Neoteleostei</taxon>
        <taxon>Acanthomorphata</taxon>
        <taxon>Eupercaria</taxon>
        <taxon>Tetraodontiformes</taxon>
        <taxon>Tetradontoidea</taxon>
        <taxon>Tetraodontidae</taxon>
        <taxon>Takifugu</taxon>
    </lineage>
</organism>
<feature type="region of interest" description="Disordered" evidence="1">
    <location>
        <begin position="35"/>
        <end position="55"/>
    </location>
</feature>
<comment type="caution">
    <text evidence="3">The sequence shown here is derived from an EMBL/GenBank/DDBJ whole genome shotgun (WGS) entry which is preliminary data.</text>
</comment>
<dbReference type="Proteomes" id="UP000324091">
    <property type="component" value="Chromosome 18"/>
</dbReference>